<keyword evidence="9" id="KW-0067">ATP-binding</keyword>
<dbReference type="Gene3D" id="3.30.200.20">
    <property type="entry name" value="Phosphorylase Kinase, domain 1"/>
    <property type="match status" value="1"/>
</dbReference>
<evidence type="ECO:0000256" key="16">
    <source>
        <dbReference type="SAM" id="Phobius"/>
    </source>
</evidence>
<protein>
    <recommendedName>
        <fullName evidence="2">non-specific serine/threonine protein kinase</fullName>
        <ecNumber evidence="2">2.7.11.1</ecNumber>
    </recommendedName>
</protein>
<evidence type="ECO:0000256" key="7">
    <source>
        <dbReference type="ARBA" id="ARBA00022741"/>
    </source>
</evidence>
<keyword evidence="6" id="KW-0732">Signal</keyword>
<name>A0A8T2Q6W9_CERRI</name>
<sequence>LRDSKGTLLWSSGNRGDQSAIYAQLQDTSNLVLLRRDAASIVRQSVDSLCDTLMISNLSNAVVSSKSALLRSKGNESSFASGKFYIATDAYLTMYFHSRDTLQHDFIYLYASMSINSDSVPQLRSNSSTIGPQKLTLDYDGNLRIYIWESDKTSWKPAQVMLHSKCALGSPCGPFGVCCEPSGSSSEENCSCPPGYQSRIKEDLSQGCKPLINFNASCGQNGSSYYTSMQEMDRTDYDYSDLRHEYSMDLSGCKQLCLDDCACIAASLTITGVCYVKGNSLYGYLLNGYVSPNNTLLIKVVEKTSNPSAKHGAEKWVFGLGVSIPIALLLVIALGFTVWWRRRGSIPLRATQKRPQYTVDGPLRYFEYEELLVATKNFSEKLGEGGFGVVYKGFVNSSLINNEHSDPRLARDQKSIHHVNLVRLLGYSFRKKRSGQQGFLVYEYMENGSLSNFLSYDRRCLPWSRRYSIALDAARGLAYLHHECNPPVLHCDIKPQNILLDGRFTAKVADFGMARRFHLDSHITMSGIRGTRGYLAPEWLTSQELTVKVDVFSYGILLLELVRGFKGDDTTSLLDWAMGCITRGAVDDHLNKQSSDIDMSQGLQTTLDVASANLDEGHENGQSEASAERLQMLKVGVWCIQQKPVMRPSMLLVVHQICEMRTIEDPPNPNLVFGNQLPDQFFATNYSSSATSTATHYSYSAVSAR</sequence>
<dbReference type="PROSITE" id="PS50927">
    <property type="entry name" value="BULB_LECTIN"/>
    <property type="match status" value="1"/>
</dbReference>
<dbReference type="PANTHER" id="PTHR47974:SF9">
    <property type="entry name" value="RECEPTOR-LIKE SERINE_THREONINE-PROTEIN KINASE"/>
    <property type="match status" value="1"/>
</dbReference>
<dbReference type="PIRSF" id="PIRSF000641">
    <property type="entry name" value="SRK"/>
    <property type="match status" value="1"/>
</dbReference>
<evidence type="ECO:0000256" key="11">
    <source>
        <dbReference type="ARBA" id="ARBA00023136"/>
    </source>
</evidence>
<gene>
    <name evidence="19" type="ORF">KP509_37G022900</name>
</gene>
<dbReference type="OMA" id="ICEMRTI"/>
<dbReference type="InterPro" id="IPR011009">
    <property type="entry name" value="Kinase-like_dom_sf"/>
</dbReference>
<dbReference type="SUPFAM" id="SSF56112">
    <property type="entry name" value="Protein kinase-like (PK-like)"/>
    <property type="match status" value="1"/>
</dbReference>
<keyword evidence="12" id="KW-1015">Disulfide bond</keyword>
<comment type="catalytic activity">
    <reaction evidence="15">
        <text>L-seryl-[protein] + ATP = O-phospho-L-seryl-[protein] + ADP + H(+)</text>
        <dbReference type="Rhea" id="RHEA:17989"/>
        <dbReference type="Rhea" id="RHEA-COMP:9863"/>
        <dbReference type="Rhea" id="RHEA-COMP:11604"/>
        <dbReference type="ChEBI" id="CHEBI:15378"/>
        <dbReference type="ChEBI" id="CHEBI:29999"/>
        <dbReference type="ChEBI" id="CHEBI:30616"/>
        <dbReference type="ChEBI" id="CHEBI:83421"/>
        <dbReference type="ChEBI" id="CHEBI:456216"/>
        <dbReference type="EC" id="2.7.11.1"/>
    </reaction>
</comment>
<keyword evidence="3" id="KW-0723">Serine/threonine-protein kinase</keyword>
<dbReference type="OrthoDB" id="1930390at2759"/>
<dbReference type="EMBL" id="CM035442">
    <property type="protein sequence ID" value="KAH7279524.1"/>
    <property type="molecule type" value="Genomic_DNA"/>
</dbReference>
<keyword evidence="13" id="KW-0325">Glycoprotein</keyword>
<dbReference type="PROSITE" id="PS50011">
    <property type="entry name" value="PROTEIN_KINASE_DOM"/>
    <property type="match status" value="1"/>
</dbReference>
<evidence type="ECO:0000256" key="6">
    <source>
        <dbReference type="ARBA" id="ARBA00022729"/>
    </source>
</evidence>
<dbReference type="GO" id="GO:0004674">
    <property type="term" value="F:protein serine/threonine kinase activity"/>
    <property type="evidence" value="ECO:0007669"/>
    <property type="project" value="UniProtKB-KW"/>
</dbReference>
<dbReference type="InterPro" id="IPR036426">
    <property type="entry name" value="Bulb-type_lectin_dom_sf"/>
</dbReference>
<evidence type="ECO:0000256" key="15">
    <source>
        <dbReference type="ARBA" id="ARBA00048679"/>
    </source>
</evidence>
<dbReference type="Proteomes" id="UP000825935">
    <property type="component" value="Chromosome 37"/>
</dbReference>
<dbReference type="Gene3D" id="1.10.510.10">
    <property type="entry name" value="Transferase(Phosphotransferase) domain 1"/>
    <property type="match status" value="1"/>
</dbReference>
<evidence type="ECO:0000256" key="8">
    <source>
        <dbReference type="ARBA" id="ARBA00022777"/>
    </source>
</evidence>
<dbReference type="InterPro" id="IPR024171">
    <property type="entry name" value="SRK-like_kinase"/>
</dbReference>
<dbReference type="InterPro" id="IPR000858">
    <property type="entry name" value="S_locus_glycoprot_dom"/>
</dbReference>
<keyword evidence="10 16" id="KW-1133">Transmembrane helix</keyword>
<evidence type="ECO:0000256" key="14">
    <source>
        <dbReference type="ARBA" id="ARBA00047899"/>
    </source>
</evidence>
<comment type="catalytic activity">
    <reaction evidence="14">
        <text>L-threonyl-[protein] + ATP = O-phospho-L-threonyl-[protein] + ADP + H(+)</text>
        <dbReference type="Rhea" id="RHEA:46608"/>
        <dbReference type="Rhea" id="RHEA-COMP:11060"/>
        <dbReference type="Rhea" id="RHEA-COMP:11605"/>
        <dbReference type="ChEBI" id="CHEBI:15378"/>
        <dbReference type="ChEBI" id="CHEBI:30013"/>
        <dbReference type="ChEBI" id="CHEBI:30616"/>
        <dbReference type="ChEBI" id="CHEBI:61977"/>
        <dbReference type="ChEBI" id="CHEBI:456216"/>
        <dbReference type="EC" id="2.7.11.1"/>
    </reaction>
</comment>
<keyword evidence="20" id="KW-1185">Reference proteome</keyword>
<dbReference type="FunFam" id="1.10.510.10:FF:001023">
    <property type="entry name" value="Os07g0541700 protein"/>
    <property type="match status" value="1"/>
</dbReference>
<dbReference type="InterPro" id="IPR008271">
    <property type="entry name" value="Ser/Thr_kinase_AS"/>
</dbReference>
<feature type="domain" description="Protein kinase" evidence="17">
    <location>
        <begin position="376"/>
        <end position="671"/>
    </location>
</feature>
<keyword evidence="4" id="KW-0808">Transferase</keyword>
<proteinExistence type="predicted"/>
<dbReference type="AlphaFoldDB" id="A0A8T2Q6W9"/>
<evidence type="ECO:0000256" key="12">
    <source>
        <dbReference type="ARBA" id="ARBA00023157"/>
    </source>
</evidence>
<dbReference type="GO" id="GO:0005524">
    <property type="term" value="F:ATP binding"/>
    <property type="evidence" value="ECO:0007669"/>
    <property type="project" value="UniProtKB-KW"/>
</dbReference>
<evidence type="ECO:0000256" key="13">
    <source>
        <dbReference type="ARBA" id="ARBA00023180"/>
    </source>
</evidence>
<evidence type="ECO:0000256" key="9">
    <source>
        <dbReference type="ARBA" id="ARBA00022840"/>
    </source>
</evidence>
<evidence type="ECO:0000256" key="4">
    <source>
        <dbReference type="ARBA" id="ARBA00022679"/>
    </source>
</evidence>
<keyword evidence="8" id="KW-0418">Kinase</keyword>
<dbReference type="CDD" id="cd01098">
    <property type="entry name" value="PAN_AP_plant"/>
    <property type="match status" value="1"/>
</dbReference>
<accession>A0A8T2Q6W9</accession>
<dbReference type="GO" id="GO:0016020">
    <property type="term" value="C:membrane"/>
    <property type="evidence" value="ECO:0007669"/>
    <property type="project" value="UniProtKB-SubCell"/>
</dbReference>
<dbReference type="Pfam" id="PF00069">
    <property type="entry name" value="Pkinase"/>
    <property type="match status" value="1"/>
</dbReference>
<evidence type="ECO:0000256" key="5">
    <source>
        <dbReference type="ARBA" id="ARBA00022692"/>
    </source>
</evidence>
<reference evidence="19" key="1">
    <citation type="submission" date="2021-08" db="EMBL/GenBank/DDBJ databases">
        <title>WGS assembly of Ceratopteris richardii.</title>
        <authorList>
            <person name="Marchant D.B."/>
            <person name="Chen G."/>
            <person name="Jenkins J."/>
            <person name="Shu S."/>
            <person name="Leebens-Mack J."/>
            <person name="Grimwood J."/>
            <person name="Schmutz J."/>
            <person name="Soltis P."/>
            <person name="Soltis D."/>
            <person name="Chen Z.-H."/>
        </authorList>
    </citation>
    <scope>NUCLEOTIDE SEQUENCE</scope>
    <source>
        <strain evidence="19">Whitten #5841</strain>
        <tissue evidence="19">Leaf</tissue>
    </source>
</reference>
<dbReference type="EC" id="2.7.11.1" evidence="2"/>
<dbReference type="PROSITE" id="PS00108">
    <property type="entry name" value="PROTEIN_KINASE_ST"/>
    <property type="match status" value="1"/>
</dbReference>
<comment type="caution">
    <text evidence="19">The sequence shown here is derived from an EMBL/GenBank/DDBJ whole genome shotgun (WGS) entry which is preliminary data.</text>
</comment>
<organism evidence="19 20">
    <name type="scientific">Ceratopteris richardii</name>
    <name type="common">Triangle waterfern</name>
    <dbReference type="NCBI Taxonomy" id="49495"/>
    <lineage>
        <taxon>Eukaryota</taxon>
        <taxon>Viridiplantae</taxon>
        <taxon>Streptophyta</taxon>
        <taxon>Embryophyta</taxon>
        <taxon>Tracheophyta</taxon>
        <taxon>Polypodiopsida</taxon>
        <taxon>Polypodiidae</taxon>
        <taxon>Polypodiales</taxon>
        <taxon>Pteridineae</taxon>
        <taxon>Pteridaceae</taxon>
        <taxon>Parkerioideae</taxon>
        <taxon>Ceratopteris</taxon>
    </lineage>
</organism>
<dbReference type="CDD" id="cd00053">
    <property type="entry name" value="EGF"/>
    <property type="match status" value="1"/>
</dbReference>
<comment type="subcellular location">
    <subcellularLocation>
        <location evidence="1">Membrane</location>
        <topology evidence="1">Single-pass membrane protein</topology>
    </subcellularLocation>
</comment>
<keyword evidence="11 16" id="KW-0472">Membrane</keyword>
<feature type="transmembrane region" description="Helical" evidence="16">
    <location>
        <begin position="316"/>
        <end position="340"/>
    </location>
</feature>
<feature type="domain" description="Bulb-type lectin" evidence="18">
    <location>
        <begin position="1"/>
        <end position="46"/>
    </location>
</feature>
<dbReference type="PANTHER" id="PTHR47974">
    <property type="entry name" value="OS07G0415500 PROTEIN"/>
    <property type="match status" value="1"/>
</dbReference>
<dbReference type="InterPro" id="IPR001480">
    <property type="entry name" value="Bulb-type_lectin_dom"/>
</dbReference>
<keyword evidence="5 16" id="KW-0812">Transmembrane</keyword>
<dbReference type="Pfam" id="PF00954">
    <property type="entry name" value="S_locus_glycop"/>
    <property type="match status" value="1"/>
</dbReference>
<evidence type="ECO:0000256" key="10">
    <source>
        <dbReference type="ARBA" id="ARBA00022989"/>
    </source>
</evidence>
<evidence type="ECO:0000256" key="3">
    <source>
        <dbReference type="ARBA" id="ARBA00022527"/>
    </source>
</evidence>
<feature type="non-terminal residue" evidence="19">
    <location>
        <position position="1"/>
    </location>
</feature>
<dbReference type="GO" id="GO:0048544">
    <property type="term" value="P:recognition of pollen"/>
    <property type="evidence" value="ECO:0007669"/>
    <property type="project" value="InterPro"/>
</dbReference>
<evidence type="ECO:0000313" key="19">
    <source>
        <dbReference type="EMBL" id="KAH7279524.1"/>
    </source>
</evidence>
<dbReference type="SUPFAM" id="SSF51110">
    <property type="entry name" value="alpha-D-mannose-specific plant lectins"/>
    <property type="match status" value="1"/>
</dbReference>
<dbReference type="InterPro" id="IPR000719">
    <property type="entry name" value="Prot_kinase_dom"/>
</dbReference>
<evidence type="ECO:0000259" key="17">
    <source>
        <dbReference type="PROSITE" id="PS50011"/>
    </source>
</evidence>
<evidence type="ECO:0000313" key="20">
    <source>
        <dbReference type="Proteomes" id="UP000825935"/>
    </source>
</evidence>
<dbReference type="Gene3D" id="2.90.10.10">
    <property type="entry name" value="Bulb-type lectin domain"/>
    <property type="match status" value="1"/>
</dbReference>
<evidence type="ECO:0000256" key="1">
    <source>
        <dbReference type="ARBA" id="ARBA00004167"/>
    </source>
</evidence>
<dbReference type="SMART" id="SM00220">
    <property type="entry name" value="S_TKc"/>
    <property type="match status" value="1"/>
</dbReference>
<evidence type="ECO:0000259" key="18">
    <source>
        <dbReference type="PROSITE" id="PS50927"/>
    </source>
</evidence>
<evidence type="ECO:0000256" key="2">
    <source>
        <dbReference type="ARBA" id="ARBA00012513"/>
    </source>
</evidence>
<keyword evidence="7" id="KW-0547">Nucleotide-binding</keyword>